<evidence type="ECO:0000313" key="4">
    <source>
        <dbReference type="EMBL" id="MCU6700612.1"/>
    </source>
</evidence>
<organism evidence="4 5">
    <name type="scientific">Dorea ammoniilytica</name>
    <dbReference type="NCBI Taxonomy" id="2981788"/>
    <lineage>
        <taxon>Bacteria</taxon>
        <taxon>Bacillati</taxon>
        <taxon>Bacillota</taxon>
        <taxon>Clostridia</taxon>
        <taxon>Lachnospirales</taxon>
        <taxon>Lachnospiraceae</taxon>
        <taxon>Dorea</taxon>
    </lineage>
</organism>
<dbReference type="PANTHER" id="PTHR45641">
    <property type="entry name" value="TETRATRICOPEPTIDE REPEAT PROTEIN (AFU_ORTHOLOGUE AFUA_6G03870)"/>
    <property type="match status" value="1"/>
</dbReference>
<accession>A0ABT2S860</accession>
<evidence type="ECO:0000256" key="1">
    <source>
        <dbReference type="ARBA" id="ARBA00022737"/>
    </source>
</evidence>
<dbReference type="SMART" id="SM00028">
    <property type="entry name" value="TPR"/>
    <property type="match status" value="5"/>
</dbReference>
<dbReference type="PANTHER" id="PTHR45641:SF19">
    <property type="entry name" value="NEPHROCYSTIN-3"/>
    <property type="match status" value="1"/>
</dbReference>
<feature type="repeat" description="TPR" evidence="3">
    <location>
        <begin position="173"/>
        <end position="206"/>
    </location>
</feature>
<evidence type="ECO:0000256" key="2">
    <source>
        <dbReference type="ARBA" id="ARBA00022803"/>
    </source>
</evidence>
<dbReference type="SUPFAM" id="SSF48452">
    <property type="entry name" value="TPR-like"/>
    <property type="match status" value="1"/>
</dbReference>
<dbReference type="Pfam" id="PF13424">
    <property type="entry name" value="TPR_12"/>
    <property type="match status" value="2"/>
</dbReference>
<dbReference type="RefSeq" id="WP_262581960.1">
    <property type="nucleotide sequence ID" value="NZ_JAOQJV010000015.1"/>
</dbReference>
<keyword evidence="1" id="KW-0677">Repeat</keyword>
<name>A0ABT2S860_9FIRM</name>
<dbReference type="PROSITE" id="PS50293">
    <property type="entry name" value="TPR_REGION"/>
    <property type="match status" value="1"/>
</dbReference>
<dbReference type="Gene3D" id="1.25.40.10">
    <property type="entry name" value="Tetratricopeptide repeat domain"/>
    <property type="match status" value="1"/>
</dbReference>
<dbReference type="InterPro" id="IPR019734">
    <property type="entry name" value="TPR_rpt"/>
</dbReference>
<dbReference type="InterPro" id="IPR011990">
    <property type="entry name" value="TPR-like_helical_dom_sf"/>
</dbReference>
<sequence>MDMTIDEFYKQLSNVYETGSPEAVELYLNDRLKEASHGCDMCFEPMEITVSNELGSFYRGMGQFDKSAEFFEIAKRLVFVHIGDKTVQYATVLNNLAGTYRLAGKYEEAADLFNESALIYSTTIGKDNSYYCSILNNLALVYQDMKEYGKAEEMLTDALKSSRTLENSAMDVAITYSNLGALYLEMGDYTRAEEDLRESVDIYEQLDTNHQVHLASVYNSLGILYYKQSKLEEAKEAYQQALKLTLYHYGKNHEYEILCRNIAAIEEAVRNA</sequence>
<dbReference type="PROSITE" id="PS50005">
    <property type="entry name" value="TPR"/>
    <property type="match status" value="2"/>
</dbReference>
<dbReference type="Proteomes" id="UP001207605">
    <property type="component" value="Unassembled WGS sequence"/>
</dbReference>
<comment type="caution">
    <text evidence="4">The sequence shown here is derived from an EMBL/GenBank/DDBJ whole genome shotgun (WGS) entry which is preliminary data.</text>
</comment>
<protein>
    <submittedName>
        <fullName evidence="4">Tetratricopeptide repeat protein</fullName>
    </submittedName>
</protein>
<proteinExistence type="predicted"/>
<keyword evidence="5" id="KW-1185">Reference proteome</keyword>
<feature type="repeat" description="TPR" evidence="3">
    <location>
        <begin position="215"/>
        <end position="248"/>
    </location>
</feature>
<gene>
    <name evidence="4" type="ORF">OCV65_10270</name>
</gene>
<evidence type="ECO:0000313" key="5">
    <source>
        <dbReference type="Proteomes" id="UP001207605"/>
    </source>
</evidence>
<dbReference type="EMBL" id="JAOQJV010000015">
    <property type="protein sequence ID" value="MCU6700612.1"/>
    <property type="molecule type" value="Genomic_DNA"/>
</dbReference>
<keyword evidence="2 3" id="KW-0802">TPR repeat</keyword>
<evidence type="ECO:0000256" key="3">
    <source>
        <dbReference type="PROSITE-ProRule" id="PRU00339"/>
    </source>
</evidence>
<reference evidence="4 5" key="1">
    <citation type="journal article" date="2021" name="ISME Commun">
        <title>Automated analysis of genomic sequences facilitates high-throughput and comprehensive description of bacteria.</title>
        <authorList>
            <person name="Hitch T.C.A."/>
        </authorList>
    </citation>
    <scope>NUCLEOTIDE SEQUENCE [LARGE SCALE GENOMIC DNA]</scope>
    <source>
        <strain evidence="4 5">Sanger_02</strain>
    </source>
</reference>